<dbReference type="Gene3D" id="1.25.40.20">
    <property type="entry name" value="Ankyrin repeat-containing domain"/>
    <property type="match status" value="1"/>
</dbReference>
<feature type="non-terminal residue" evidence="2">
    <location>
        <position position="1"/>
    </location>
</feature>
<name>A0A6A4L4V1_9ERIC</name>
<reference evidence="2 3" key="1">
    <citation type="journal article" date="2019" name="Genome Biol. Evol.">
        <title>The Rhododendron genome and chromosomal organization provide insight into shared whole-genome duplications across the heath family (Ericaceae).</title>
        <authorList>
            <person name="Soza V.L."/>
            <person name="Lindsley D."/>
            <person name="Waalkes A."/>
            <person name="Ramage E."/>
            <person name="Patwardhan R.P."/>
            <person name="Burton J.N."/>
            <person name="Adey A."/>
            <person name="Kumar A."/>
            <person name="Qiu R."/>
            <person name="Shendure J."/>
            <person name="Hall B."/>
        </authorList>
    </citation>
    <scope>NUCLEOTIDE SEQUENCE [LARGE SCALE GENOMIC DNA]</scope>
    <source>
        <strain evidence="2">RSF 1966-606</strain>
    </source>
</reference>
<dbReference type="GO" id="GO:0016020">
    <property type="term" value="C:membrane"/>
    <property type="evidence" value="ECO:0007669"/>
    <property type="project" value="TreeGrafter"/>
</dbReference>
<keyword evidence="3" id="KW-1185">Reference proteome</keyword>
<accession>A0A6A4L4V1</accession>
<dbReference type="PANTHER" id="PTHR24177">
    <property type="entry name" value="CASKIN"/>
    <property type="match status" value="1"/>
</dbReference>
<comment type="caution">
    <text evidence="2">The sequence shown here is derived from an EMBL/GenBank/DDBJ whole genome shotgun (WGS) entry which is preliminary data.</text>
</comment>
<dbReference type="Proteomes" id="UP000428333">
    <property type="component" value="Linkage Group LG11"/>
</dbReference>
<protein>
    <submittedName>
        <fullName evidence="2">Uncharacterized protein</fullName>
    </submittedName>
</protein>
<organism evidence="2 3">
    <name type="scientific">Rhododendron williamsianum</name>
    <dbReference type="NCBI Taxonomy" id="262921"/>
    <lineage>
        <taxon>Eukaryota</taxon>
        <taxon>Viridiplantae</taxon>
        <taxon>Streptophyta</taxon>
        <taxon>Embryophyta</taxon>
        <taxon>Tracheophyta</taxon>
        <taxon>Spermatophyta</taxon>
        <taxon>Magnoliopsida</taxon>
        <taxon>eudicotyledons</taxon>
        <taxon>Gunneridae</taxon>
        <taxon>Pentapetalae</taxon>
        <taxon>asterids</taxon>
        <taxon>Ericales</taxon>
        <taxon>Ericaceae</taxon>
        <taxon>Ericoideae</taxon>
        <taxon>Rhodoreae</taxon>
        <taxon>Rhododendron</taxon>
    </lineage>
</organism>
<dbReference type="EMBL" id="QEFC01003075">
    <property type="protein sequence ID" value="KAE9450249.1"/>
    <property type="molecule type" value="Genomic_DNA"/>
</dbReference>
<gene>
    <name evidence="2" type="ORF">C3L33_17843</name>
</gene>
<sequence>MAFSSDINASSPIEKYPYPTEFNVLDFVPKALCERNYNKWKKLMEDFIERRGLIGLIDGMAREEIANQDYYKAWKRSDNLVQGWILATLTEDTRLRMLDEKTAKDMWTKLASSSDSNANSPIEKYPYPMESNVLDFVPKLLSKENYDKWKKLMEDFIERRGLIGFIRGPAKEEIDNQDMAWQRSDNLVQGWILATLVDDVRLRVLGRKTAHEMWTRLTKIFEPAKAAEPLSLVPLSATIKGDWEKIKETINQDPDAIKTPINQLSETALIVAIKSVRRNHFVRKLLEEMKPDDHVVDLVDSGGRTALHWAAYCGNIEGATMLVNNCSNLPNVLDEDGLTPLHYAARYGLRKMVLYLKELTNMALTLLEEENDLAGKVLGSPGLAQKVLDIIVEQFKSDKAKSFARDLAPLIWDVYVSDLPKSTKQIVEPCLPDLLLFRFLCSEIAKSNFTKVQSIFKPVLLNAIRMGNSEIVEEIILSFPIALLFASQDDRNIFQEAILWRRERVFNLIYQMDIGFRFMAHRDKLLNNGLHLAALLGHEQQINLKASVPVAALQMQRELQWYKPYRLGTLTIVLRL</sequence>
<proteinExistence type="predicted"/>
<feature type="repeat" description="ANK" evidence="1">
    <location>
        <begin position="336"/>
        <end position="356"/>
    </location>
</feature>
<dbReference type="AlphaFoldDB" id="A0A6A4L4V1"/>
<dbReference type="SUPFAM" id="SSF48403">
    <property type="entry name" value="Ankyrin repeat"/>
    <property type="match status" value="1"/>
</dbReference>
<dbReference type="PROSITE" id="PS50088">
    <property type="entry name" value="ANK_REPEAT"/>
    <property type="match status" value="1"/>
</dbReference>
<dbReference type="OrthoDB" id="1737256at2759"/>
<evidence type="ECO:0000256" key="1">
    <source>
        <dbReference type="PROSITE-ProRule" id="PRU00023"/>
    </source>
</evidence>
<dbReference type="Pfam" id="PF12796">
    <property type="entry name" value="Ank_2"/>
    <property type="match status" value="1"/>
</dbReference>
<evidence type="ECO:0000313" key="2">
    <source>
        <dbReference type="EMBL" id="KAE9450249.1"/>
    </source>
</evidence>
<evidence type="ECO:0000313" key="3">
    <source>
        <dbReference type="Proteomes" id="UP000428333"/>
    </source>
</evidence>
<dbReference type="PROSITE" id="PS50297">
    <property type="entry name" value="ANK_REP_REGION"/>
    <property type="match status" value="1"/>
</dbReference>
<dbReference type="PANTHER" id="PTHR24177:SF292">
    <property type="entry name" value="ANKYRIN REPEAT FAMILY PROTEIN-RELATED"/>
    <property type="match status" value="1"/>
</dbReference>
<dbReference type="SMART" id="SM00248">
    <property type="entry name" value="ANK"/>
    <property type="match status" value="3"/>
</dbReference>
<dbReference type="InterPro" id="IPR036770">
    <property type="entry name" value="Ankyrin_rpt-contain_sf"/>
</dbReference>
<dbReference type="InterPro" id="IPR002110">
    <property type="entry name" value="Ankyrin_rpt"/>
</dbReference>
<keyword evidence="1" id="KW-0040">ANK repeat</keyword>